<evidence type="ECO:0000313" key="8">
    <source>
        <dbReference type="Proteomes" id="UP000076405"/>
    </source>
</evidence>
<dbReference type="Proteomes" id="UP000076405">
    <property type="component" value="Chromosome"/>
</dbReference>
<dbReference type="PANTHER" id="PTHR38011:SF7">
    <property type="entry name" value="2,5-DIAMINO-6-RIBOSYLAMINO-4(3H)-PYRIMIDINONE 5'-PHOSPHATE REDUCTASE"/>
    <property type="match status" value="1"/>
</dbReference>
<organism evidence="5 8">
    <name type="scientific">Pediococcus damnosus</name>
    <dbReference type="NCBI Taxonomy" id="51663"/>
    <lineage>
        <taxon>Bacteria</taxon>
        <taxon>Bacillati</taxon>
        <taxon>Bacillota</taxon>
        <taxon>Bacilli</taxon>
        <taxon>Lactobacillales</taxon>
        <taxon>Lactobacillaceae</taxon>
        <taxon>Pediococcus</taxon>
    </lineage>
</organism>
<evidence type="ECO:0000256" key="1">
    <source>
        <dbReference type="ARBA" id="ARBA00005104"/>
    </source>
</evidence>
<evidence type="ECO:0000313" key="7">
    <source>
        <dbReference type="Proteomes" id="UP000076244"/>
    </source>
</evidence>
<dbReference type="Pfam" id="PF01872">
    <property type="entry name" value="RibD_C"/>
    <property type="match status" value="1"/>
</dbReference>
<evidence type="ECO:0000259" key="4">
    <source>
        <dbReference type="Pfam" id="PF01872"/>
    </source>
</evidence>
<dbReference type="EMBL" id="CP012275">
    <property type="protein sequence ID" value="AMV61942.1"/>
    <property type="molecule type" value="Genomic_DNA"/>
</dbReference>
<dbReference type="Gene3D" id="3.40.430.10">
    <property type="entry name" value="Dihydrofolate Reductase, subunit A"/>
    <property type="match status" value="1"/>
</dbReference>
<keyword evidence="2" id="KW-0521">NADP</keyword>
<sequence>MINSDSKIKQMNFLKKREKLKMDRPYIFCHMATALDGKISGPYHGAAGPEAGQLFYHLAFEKDGFYQNQGWLSGRTTTDDNFTFYKKPILDESAPKVPAGDFVIPTEFSKYYISIDPHGRLAWQSNELIYQDTHAQVLEVLTDQASNAYKAFLRKKQIPYIIAGDQKLDAKLALKKLKNLFHLETVMLGGGAVLNWSFIQQGLCDEVSLVVTPAADGTPTTPALFEAREGLSDTTPVTFTLKGVQTKSNVVWLRYLVNHKQDN</sequence>
<proteinExistence type="predicted"/>
<dbReference type="SUPFAM" id="SSF53597">
    <property type="entry name" value="Dihydrofolate reductase-like"/>
    <property type="match status" value="1"/>
</dbReference>
<dbReference type="Proteomes" id="UP000076244">
    <property type="component" value="Chromosome"/>
</dbReference>
<evidence type="ECO:0000256" key="3">
    <source>
        <dbReference type="ARBA" id="ARBA00023002"/>
    </source>
</evidence>
<dbReference type="InterPro" id="IPR002734">
    <property type="entry name" value="RibDG_C"/>
</dbReference>
<dbReference type="AlphaFoldDB" id="A0AAC9FI43"/>
<evidence type="ECO:0000256" key="2">
    <source>
        <dbReference type="ARBA" id="ARBA00022857"/>
    </source>
</evidence>
<dbReference type="InterPro" id="IPR050765">
    <property type="entry name" value="Riboflavin_Biosynth_HTPR"/>
</dbReference>
<comment type="pathway">
    <text evidence="1">Cofactor biosynthesis; riboflavin biosynthesis.</text>
</comment>
<dbReference type="InterPro" id="IPR024072">
    <property type="entry name" value="DHFR-like_dom_sf"/>
</dbReference>
<protein>
    <submittedName>
        <fullName evidence="5">Pyrimidine reductase, riboflavin biosynthesis</fullName>
    </submittedName>
</protein>
<feature type="domain" description="Bacterial bifunctional deaminase-reductase C-terminal" evidence="4">
    <location>
        <begin position="25"/>
        <end position="251"/>
    </location>
</feature>
<reference evidence="7 8" key="1">
    <citation type="journal article" date="2016" name="PLoS ONE">
        <title>The Identification of Novel Diagnostic Marker Genes for the Detection of Beer Spoiling Pediococcus damnosus Strains Using the BlAst Diagnostic Gene findEr.</title>
        <authorList>
            <person name="Behr J."/>
            <person name="Geissler A.J."/>
            <person name="Schmid J."/>
            <person name="Zehe A."/>
            <person name="Vogel R.F."/>
        </authorList>
    </citation>
    <scope>NUCLEOTIDE SEQUENCE [LARGE SCALE GENOMIC DNA]</scope>
    <source>
        <strain evidence="5 8">TMW 2.1533</strain>
        <strain evidence="6 7">TMW 2.1535</strain>
    </source>
</reference>
<dbReference type="GO" id="GO:0008703">
    <property type="term" value="F:5-amino-6-(5-phosphoribosylamino)uracil reductase activity"/>
    <property type="evidence" value="ECO:0007669"/>
    <property type="project" value="InterPro"/>
</dbReference>
<gene>
    <name evidence="5" type="ORF">ADU70_0442</name>
    <name evidence="6" type="ORF">ADU72_0230</name>
</gene>
<name>A0AAC9FI43_9LACO</name>
<dbReference type="PANTHER" id="PTHR38011">
    <property type="entry name" value="DIHYDROFOLATE REDUCTASE FAMILY PROTEIN (AFU_ORTHOLOGUE AFUA_8G06820)"/>
    <property type="match status" value="1"/>
</dbReference>
<dbReference type="KEGG" id="pdm:ADU72_0230"/>
<evidence type="ECO:0000313" key="6">
    <source>
        <dbReference type="EMBL" id="AMV66179.1"/>
    </source>
</evidence>
<dbReference type="EMBL" id="CP012288">
    <property type="protein sequence ID" value="AMV66179.1"/>
    <property type="molecule type" value="Genomic_DNA"/>
</dbReference>
<accession>A0AAC9FI43</accession>
<keyword evidence="3" id="KW-0560">Oxidoreductase</keyword>
<keyword evidence="7" id="KW-1185">Reference proteome</keyword>
<evidence type="ECO:0000313" key="5">
    <source>
        <dbReference type="EMBL" id="AMV61942.1"/>
    </source>
</evidence>
<dbReference type="GO" id="GO:0009231">
    <property type="term" value="P:riboflavin biosynthetic process"/>
    <property type="evidence" value="ECO:0007669"/>
    <property type="project" value="InterPro"/>
</dbReference>